<evidence type="ECO:0000313" key="5">
    <source>
        <dbReference type="Proteomes" id="UP000233551"/>
    </source>
</evidence>
<gene>
    <name evidence="4" type="ORF">CRG98_029621</name>
</gene>
<reference evidence="4 5" key="1">
    <citation type="submission" date="2017-11" db="EMBL/GenBank/DDBJ databases">
        <title>De-novo sequencing of pomegranate (Punica granatum L.) genome.</title>
        <authorList>
            <person name="Akparov Z."/>
            <person name="Amiraslanov A."/>
            <person name="Hajiyeva S."/>
            <person name="Abbasov M."/>
            <person name="Kaur K."/>
            <person name="Hamwieh A."/>
            <person name="Solovyev V."/>
            <person name="Salamov A."/>
            <person name="Braich B."/>
            <person name="Kosarev P."/>
            <person name="Mahmoud A."/>
            <person name="Hajiyev E."/>
            <person name="Babayeva S."/>
            <person name="Izzatullayeva V."/>
            <person name="Mammadov A."/>
            <person name="Mammadov A."/>
            <person name="Sharifova S."/>
            <person name="Ojaghi J."/>
            <person name="Eynullazada K."/>
            <person name="Bayramov B."/>
            <person name="Abdulazimova A."/>
            <person name="Shahmuradov I."/>
        </authorList>
    </citation>
    <scope>NUCLEOTIDE SEQUENCE [LARGE SCALE GENOMIC DNA]</scope>
    <source>
        <strain evidence="5">cv. AG2017</strain>
        <tissue evidence="4">Leaf</tissue>
    </source>
</reference>
<dbReference type="PANTHER" id="PTHR11246">
    <property type="entry name" value="PRE-MRNA SPLICING FACTOR"/>
    <property type="match status" value="1"/>
</dbReference>
<accession>A0A2I0J268</accession>
<evidence type="ECO:0000256" key="1">
    <source>
        <dbReference type="ARBA" id="ARBA00022737"/>
    </source>
</evidence>
<dbReference type="GO" id="GO:0000974">
    <property type="term" value="C:Prp19 complex"/>
    <property type="evidence" value="ECO:0007669"/>
    <property type="project" value="TreeGrafter"/>
</dbReference>
<evidence type="ECO:0000313" key="4">
    <source>
        <dbReference type="EMBL" id="PKI50000.1"/>
    </source>
</evidence>
<dbReference type="InterPro" id="IPR045075">
    <property type="entry name" value="Syf1-like"/>
</dbReference>
<dbReference type="STRING" id="22663.A0A2I0J268"/>
<evidence type="ECO:0000256" key="2">
    <source>
        <dbReference type="SAM" id="MobiDB-lite"/>
    </source>
</evidence>
<dbReference type="Gene3D" id="1.25.40.10">
    <property type="entry name" value="Tetratricopeptide repeat domain"/>
    <property type="match status" value="1"/>
</dbReference>
<sequence length="170" mass="19663">MYEIYIAPAAQMFGVPKTREIYQQAIESGLPEKDAKAMRLKYAELEKNLGEIDWARGLYKYSYLFANPRLDVEFWSRWSEFEVQHGNGDTFREMLRKDIELLEEIKSEDEVEEKLEIAWKDVPLGVFEGLIRKRKGDYSSAAEEKDGQSSLGATEKIERRSKVPRSTGDG</sequence>
<dbReference type="AlphaFoldDB" id="A0A2I0J268"/>
<protein>
    <recommendedName>
        <fullName evidence="3">Pre-mRNA-splicing factor Syf1/CRNKL1-like C-terminal HAT-repeats domain-containing protein</fullName>
    </recommendedName>
</protein>
<dbReference type="EMBL" id="PGOL01002164">
    <property type="protein sequence ID" value="PKI50000.1"/>
    <property type="molecule type" value="Genomic_DNA"/>
</dbReference>
<dbReference type="GO" id="GO:0071007">
    <property type="term" value="C:U2-type catalytic step 2 spliceosome"/>
    <property type="evidence" value="ECO:0007669"/>
    <property type="project" value="TreeGrafter"/>
</dbReference>
<dbReference type="Proteomes" id="UP000233551">
    <property type="component" value="Unassembled WGS sequence"/>
</dbReference>
<keyword evidence="5" id="KW-1185">Reference proteome</keyword>
<proteinExistence type="predicted"/>
<dbReference type="InterPro" id="IPR011990">
    <property type="entry name" value="TPR-like_helical_dom_sf"/>
</dbReference>
<keyword evidence="1" id="KW-0677">Repeat</keyword>
<feature type="region of interest" description="Disordered" evidence="2">
    <location>
        <begin position="136"/>
        <end position="170"/>
    </location>
</feature>
<comment type="caution">
    <text evidence="4">The sequence shown here is derived from an EMBL/GenBank/DDBJ whole genome shotgun (WGS) entry which is preliminary data.</text>
</comment>
<dbReference type="GO" id="GO:0071014">
    <property type="term" value="C:post-mRNA release spliceosomal complex"/>
    <property type="evidence" value="ECO:0007669"/>
    <property type="project" value="TreeGrafter"/>
</dbReference>
<dbReference type="SUPFAM" id="SSF48452">
    <property type="entry name" value="TPR-like"/>
    <property type="match status" value="1"/>
</dbReference>
<name>A0A2I0J268_PUNGR</name>
<dbReference type="PANTHER" id="PTHR11246:SF5">
    <property type="entry name" value="PRE-MRNA-SPLICING FACTOR SYF1"/>
    <property type="match status" value="1"/>
</dbReference>
<dbReference type="GO" id="GO:0000349">
    <property type="term" value="P:generation of catalytic spliceosome for first transesterification step"/>
    <property type="evidence" value="ECO:0007669"/>
    <property type="project" value="TreeGrafter"/>
</dbReference>
<dbReference type="InterPro" id="IPR055430">
    <property type="entry name" value="HAT_Syf1_CNRKL1_C"/>
</dbReference>
<organism evidence="4 5">
    <name type="scientific">Punica granatum</name>
    <name type="common">Pomegranate</name>
    <dbReference type="NCBI Taxonomy" id="22663"/>
    <lineage>
        <taxon>Eukaryota</taxon>
        <taxon>Viridiplantae</taxon>
        <taxon>Streptophyta</taxon>
        <taxon>Embryophyta</taxon>
        <taxon>Tracheophyta</taxon>
        <taxon>Spermatophyta</taxon>
        <taxon>Magnoliopsida</taxon>
        <taxon>eudicotyledons</taxon>
        <taxon>Gunneridae</taxon>
        <taxon>Pentapetalae</taxon>
        <taxon>rosids</taxon>
        <taxon>malvids</taxon>
        <taxon>Myrtales</taxon>
        <taxon>Lythraceae</taxon>
        <taxon>Punica</taxon>
    </lineage>
</organism>
<feature type="domain" description="Pre-mRNA-splicing factor Syf1/CRNKL1-like C-terminal HAT-repeats" evidence="3">
    <location>
        <begin position="1"/>
        <end position="96"/>
    </location>
</feature>
<evidence type="ECO:0000259" key="3">
    <source>
        <dbReference type="Pfam" id="PF23231"/>
    </source>
</evidence>
<dbReference type="Pfam" id="PF23231">
    <property type="entry name" value="HAT_Syf1_CNRKL1_C"/>
    <property type="match status" value="1"/>
</dbReference>